<dbReference type="Proteomes" id="UP000249547">
    <property type="component" value="Unassembled WGS sequence"/>
</dbReference>
<gene>
    <name evidence="7" type="ORF">LX64_01058</name>
</gene>
<dbReference type="GO" id="GO:0009055">
    <property type="term" value="F:electron transfer activity"/>
    <property type="evidence" value="ECO:0007669"/>
    <property type="project" value="InterPro"/>
</dbReference>
<protein>
    <submittedName>
        <fullName evidence="7">Mono/diheme cytochrome c family protein</fullName>
    </submittedName>
</protein>
<accession>A0A327R3F2</accession>
<feature type="chain" id="PRO_5016341751" evidence="5">
    <location>
        <begin position="21"/>
        <end position="776"/>
    </location>
</feature>
<dbReference type="InterPro" id="IPR036909">
    <property type="entry name" value="Cyt_c-like_dom_sf"/>
</dbReference>
<feature type="domain" description="Cytochrome c" evidence="6">
    <location>
        <begin position="647"/>
        <end position="744"/>
    </location>
</feature>
<evidence type="ECO:0000259" key="6">
    <source>
        <dbReference type="PROSITE" id="PS51007"/>
    </source>
</evidence>
<dbReference type="Gene3D" id="1.10.760.10">
    <property type="entry name" value="Cytochrome c-like domain"/>
    <property type="match status" value="1"/>
</dbReference>
<dbReference type="AlphaFoldDB" id="A0A327R3F2"/>
<dbReference type="PROSITE" id="PS51007">
    <property type="entry name" value="CYTC"/>
    <property type="match status" value="1"/>
</dbReference>
<dbReference type="GO" id="GO:0046872">
    <property type="term" value="F:metal ion binding"/>
    <property type="evidence" value="ECO:0007669"/>
    <property type="project" value="UniProtKB-KW"/>
</dbReference>
<comment type="caution">
    <text evidence="7">The sequence shown here is derived from an EMBL/GenBank/DDBJ whole genome shotgun (WGS) entry which is preliminary data.</text>
</comment>
<dbReference type="EMBL" id="QLLL01000002">
    <property type="protein sequence ID" value="RAJ08407.1"/>
    <property type="molecule type" value="Genomic_DNA"/>
</dbReference>
<name>A0A327R3F2_9BACT</name>
<evidence type="ECO:0000256" key="3">
    <source>
        <dbReference type="ARBA" id="ARBA00023004"/>
    </source>
</evidence>
<dbReference type="PROSITE" id="PS51257">
    <property type="entry name" value="PROKAR_LIPOPROTEIN"/>
    <property type="match status" value="1"/>
</dbReference>
<evidence type="ECO:0000256" key="4">
    <source>
        <dbReference type="PROSITE-ProRule" id="PRU00433"/>
    </source>
</evidence>
<dbReference type="GO" id="GO:0020037">
    <property type="term" value="F:heme binding"/>
    <property type="evidence" value="ECO:0007669"/>
    <property type="project" value="InterPro"/>
</dbReference>
<dbReference type="PANTHER" id="PTHR33546:SF1">
    <property type="entry name" value="LARGE, MULTIFUNCTIONAL SECRETED PROTEIN"/>
    <property type="match status" value="1"/>
</dbReference>
<dbReference type="InterPro" id="IPR055557">
    <property type="entry name" value="DUF7133"/>
</dbReference>
<evidence type="ECO:0000313" key="8">
    <source>
        <dbReference type="Proteomes" id="UP000249547"/>
    </source>
</evidence>
<dbReference type="InterPro" id="IPR009056">
    <property type="entry name" value="Cyt_c-like_dom"/>
</dbReference>
<evidence type="ECO:0000256" key="2">
    <source>
        <dbReference type="ARBA" id="ARBA00022723"/>
    </source>
</evidence>
<reference evidence="7 8" key="1">
    <citation type="submission" date="2018-06" db="EMBL/GenBank/DDBJ databases">
        <title>Genomic Encyclopedia of Archaeal and Bacterial Type Strains, Phase II (KMG-II): from individual species to whole genera.</title>
        <authorList>
            <person name="Goeker M."/>
        </authorList>
    </citation>
    <scope>NUCLEOTIDE SEQUENCE [LARGE SCALE GENOMIC DNA]</scope>
    <source>
        <strain evidence="7 8">DSM 23857</strain>
    </source>
</reference>
<organism evidence="7 8">
    <name type="scientific">Chitinophaga skermanii</name>
    <dbReference type="NCBI Taxonomy" id="331697"/>
    <lineage>
        <taxon>Bacteria</taxon>
        <taxon>Pseudomonadati</taxon>
        <taxon>Bacteroidota</taxon>
        <taxon>Chitinophagia</taxon>
        <taxon>Chitinophagales</taxon>
        <taxon>Chitinophagaceae</taxon>
        <taxon>Chitinophaga</taxon>
    </lineage>
</organism>
<keyword evidence="3 4" id="KW-0408">Iron</keyword>
<keyword evidence="5" id="KW-0732">Signal</keyword>
<dbReference type="OrthoDB" id="9811395at2"/>
<evidence type="ECO:0000313" key="7">
    <source>
        <dbReference type="EMBL" id="RAJ08407.1"/>
    </source>
</evidence>
<keyword evidence="2 4" id="KW-0479">Metal-binding</keyword>
<dbReference type="Pfam" id="PF13442">
    <property type="entry name" value="Cytochrome_CBB3"/>
    <property type="match status" value="1"/>
</dbReference>
<dbReference type="PANTHER" id="PTHR33546">
    <property type="entry name" value="LARGE, MULTIFUNCTIONAL SECRETED PROTEIN-RELATED"/>
    <property type="match status" value="1"/>
</dbReference>
<evidence type="ECO:0000256" key="5">
    <source>
        <dbReference type="SAM" id="SignalP"/>
    </source>
</evidence>
<feature type="signal peptide" evidence="5">
    <location>
        <begin position="1"/>
        <end position="20"/>
    </location>
</feature>
<sequence length="776" mass="86907">MKIMNRTTLYSLLVATFATACNNTTGKKDRHTDSLAAREAYAESPVLKPEEALKTIQLHAEDANLQLSIAATEPLVFVPVAVTQDVRGRLWVVEMTGFMPDVDGKGEEAQNGKIVILEDTDHDGKMDKRTLFMDSLVLPRAVCLVGEGVLVAEPPYLWYVENNGDKAGKKTLVDDKYADGGNVEHQPNGLLRGVDNWIYNAKSNKRYRKVGDRWLIENTHFRGQWGITQDNKGRLYYNTNSDNLLGDYFPPSMSNGNPNQRNVAGFGEVIVRDTRVFPLRATPGVNRGYQKEVLDDSLRLRNFTAACGPVIVRGSKLGNWMQGKALVAEPAGNLVSMSTLSDSSFIVSGKRTQKDGVEFISSTDERFRPVNLYETFDGSVLVLDMYRGIIQHKTYLTDYLKKEIKDRDLTQPLNCGRIYRIEKKGTTAQAYTIPTFSKENIAELCQYFTRPEPWMQEHVQEYIVDHQVKEAVPILRAMLKSKDAIDMAAIRILYTLEGLQALTFTDIASASFYDYAYRMHVYPLLPKVINAGNAKDVVMMMKVDMQTVESAKAVSLEPVVAASLNVIKPYDKAFYESVLQAMSSYADQNIFVIDALISTQYKQEKAYQEKLLAWVPDTTRLVHKQLRKVLDDMSKQQNEAQLTALKAKFPRGYEVYNSYCKTCHGDDGGGVKSLAPPLNGSEWVTGDRGKLIKIVLFGLSGPVKVNGKTYQAPEINGDMPGIGNSDEFSDSDIASLLSFIRNSWNNKASEVSKKDIEEIRAAEKGRTKAYTIEQLH</sequence>
<dbReference type="Pfam" id="PF23500">
    <property type="entry name" value="DUF7133"/>
    <property type="match status" value="1"/>
</dbReference>
<evidence type="ECO:0000256" key="1">
    <source>
        <dbReference type="ARBA" id="ARBA00022617"/>
    </source>
</evidence>
<dbReference type="SUPFAM" id="SSF46626">
    <property type="entry name" value="Cytochrome c"/>
    <property type="match status" value="1"/>
</dbReference>
<proteinExistence type="predicted"/>
<keyword evidence="1 4" id="KW-0349">Heme</keyword>
<keyword evidence="8" id="KW-1185">Reference proteome</keyword>